<dbReference type="SMART" id="SM00986">
    <property type="entry name" value="UDG"/>
    <property type="match status" value="1"/>
</dbReference>
<keyword evidence="3" id="KW-1185">Reference proteome</keyword>
<dbReference type="PANTHER" id="PTHR42160:SF1">
    <property type="entry name" value="URACIL-DNA GLYCOSYLASE SUPERFAMILY PROTEIN"/>
    <property type="match status" value="1"/>
</dbReference>
<name>A0A1H6URF9_9LACT</name>
<feature type="domain" description="Uracil-DNA glycosylase-like" evidence="1">
    <location>
        <begin position="28"/>
        <end position="185"/>
    </location>
</feature>
<dbReference type="InterPro" id="IPR047124">
    <property type="entry name" value="HI_0220.2"/>
</dbReference>
<evidence type="ECO:0000313" key="3">
    <source>
        <dbReference type="Proteomes" id="UP000198564"/>
    </source>
</evidence>
<proteinExistence type="predicted"/>
<accession>A0A1H6URF9</accession>
<dbReference type="Gene3D" id="3.40.470.10">
    <property type="entry name" value="Uracil-DNA glycosylase-like domain"/>
    <property type="match status" value="1"/>
</dbReference>
<gene>
    <name evidence="2" type="ORF">SAMN04488113_1366</name>
</gene>
<dbReference type="SMART" id="SM00987">
    <property type="entry name" value="UreE_C"/>
    <property type="match status" value="1"/>
</dbReference>
<dbReference type="Pfam" id="PF03167">
    <property type="entry name" value="UDG"/>
    <property type="match status" value="1"/>
</dbReference>
<dbReference type="RefSeq" id="WP_091635997.1">
    <property type="nucleotide sequence ID" value="NZ_FNYW01000036.1"/>
</dbReference>
<dbReference type="PANTHER" id="PTHR42160">
    <property type="entry name" value="URACIL-DNA GLYCOSYLASE SUPERFAMILY PROTEIN"/>
    <property type="match status" value="1"/>
</dbReference>
<dbReference type="SUPFAM" id="SSF52141">
    <property type="entry name" value="Uracil-DNA glycosylase-like"/>
    <property type="match status" value="1"/>
</dbReference>
<organism evidence="2 3">
    <name type="scientific">Alkalibacterium gilvum</name>
    <dbReference type="NCBI Taxonomy" id="1130080"/>
    <lineage>
        <taxon>Bacteria</taxon>
        <taxon>Bacillati</taxon>
        <taxon>Bacillota</taxon>
        <taxon>Bacilli</taxon>
        <taxon>Lactobacillales</taxon>
        <taxon>Carnobacteriaceae</taxon>
        <taxon>Alkalibacterium</taxon>
    </lineage>
</organism>
<protein>
    <submittedName>
        <fullName evidence="2">Uracil-DNA glycosylase</fullName>
    </submittedName>
</protein>
<dbReference type="EMBL" id="FNYW01000036">
    <property type="protein sequence ID" value="SEI94808.1"/>
    <property type="molecule type" value="Genomic_DNA"/>
</dbReference>
<dbReference type="STRING" id="1130080.SAMN04488113_1366"/>
<dbReference type="AlphaFoldDB" id="A0A1H6URF9"/>
<evidence type="ECO:0000313" key="2">
    <source>
        <dbReference type="EMBL" id="SEI94808.1"/>
    </source>
</evidence>
<dbReference type="OrthoDB" id="9789139at2"/>
<dbReference type="CDD" id="cd10033">
    <property type="entry name" value="UDG_like"/>
    <property type="match status" value="1"/>
</dbReference>
<dbReference type="InterPro" id="IPR036895">
    <property type="entry name" value="Uracil-DNA_glycosylase-like_sf"/>
</dbReference>
<dbReference type="InterPro" id="IPR005122">
    <property type="entry name" value="Uracil-DNA_glycosylase-like"/>
</dbReference>
<reference evidence="3" key="1">
    <citation type="submission" date="2016-10" db="EMBL/GenBank/DDBJ databases">
        <authorList>
            <person name="Varghese N."/>
            <person name="Submissions S."/>
        </authorList>
    </citation>
    <scope>NUCLEOTIDE SEQUENCE [LARGE SCALE GENOMIC DNA]</scope>
    <source>
        <strain evidence="3">DSM 25751</strain>
    </source>
</reference>
<dbReference type="Proteomes" id="UP000198564">
    <property type="component" value="Unassembled WGS sequence"/>
</dbReference>
<evidence type="ECO:0000259" key="1">
    <source>
        <dbReference type="SMART" id="SM00986"/>
    </source>
</evidence>
<sequence>MSKFDEVKKEIMEDPMNAPYTDRGVEPLFKASKEARIIIIGQAPGRKAEESEMFWNDPSGDRLRKWMGISRDEFYNTSKIAHLPMDFYYPGKAKTGDVPPRKGFAEKWHPMLLEEMPQLETIILVGSYAQKYYLGKKREKNLTETVKNFKEYLPEYLPLVHPSPLNHGWLNKNPWFAEEVVPALQEMVQAYI</sequence>